<evidence type="ECO:0000313" key="1">
    <source>
        <dbReference type="EMBL" id="MFC7353170.1"/>
    </source>
</evidence>
<gene>
    <name evidence="1" type="ORF">ACFQW9_21215</name>
</gene>
<dbReference type="RefSeq" id="WP_319283724.1">
    <property type="nucleotide sequence ID" value="NZ_JBHTCK010000006.1"/>
</dbReference>
<keyword evidence="2" id="KW-1185">Reference proteome</keyword>
<dbReference type="Gene3D" id="3.80.10.10">
    <property type="entry name" value="Ribonuclease Inhibitor"/>
    <property type="match status" value="1"/>
</dbReference>
<protein>
    <recommendedName>
        <fullName evidence="3">Leucine-rich repeat domain-containing protein</fullName>
    </recommendedName>
</protein>
<sequence>MDPAVAKAIERKLGHVPKRGSSALHELTTLTVSRAYGIDGIECCERLEIFILAGCEIQSVPEVQSLQQLRTFAVADSALENVEGLAGLHVDTVHLERNRVADISPLLDCPDLIDVELAGNPLSLHSYKQVIPELTKRGCRVATPGDREHQLMLMLNEQNLPFSYYKSRDGYRLCRPGLSFTGSPEVNHPVVEPDELERMLRTDPALVVGMFSTTDS</sequence>
<name>A0ABW2MH08_9ACTN</name>
<evidence type="ECO:0000313" key="2">
    <source>
        <dbReference type="Proteomes" id="UP001596509"/>
    </source>
</evidence>
<accession>A0ABW2MH08</accession>
<proteinExistence type="predicted"/>
<reference evidence="2" key="1">
    <citation type="journal article" date="2019" name="Int. J. Syst. Evol. Microbiol.">
        <title>The Global Catalogue of Microorganisms (GCM) 10K type strain sequencing project: providing services to taxonomists for standard genome sequencing and annotation.</title>
        <authorList>
            <consortium name="The Broad Institute Genomics Platform"/>
            <consortium name="The Broad Institute Genome Sequencing Center for Infectious Disease"/>
            <person name="Wu L."/>
            <person name="Ma J."/>
        </authorList>
    </citation>
    <scope>NUCLEOTIDE SEQUENCE [LARGE SCALE GENOMIC DNA]</scope>
    <source>
        <strain evidence="2">ICMP 19430</strain>
    </source>
</reference>
<dbReference type="Proteomes" id="UP001596509">
    <property type="component" value="Unassembled WGS sequence"/>
</dbReference>
<evidence type="ECO:0008006" key="3">
    <source>
        <dbReference type="Google" id="ProtNLM"/>
    </source>
</evidence>
<dbReference type="SUPFAM" id="SSF52058">
    <property type="entry name" value="L domain-like"/>
    <property type="match status" value="1"/>
</dbReference>
<organism evidence="1 2">
    <name type="scientific">Streptomyces caviscabies</name>
    <dbReference type="NCBI Taxonomy" id="90079"/>
    <lineage>
        <taxon>Bacteria</taxon>
        <taxon>Bacillati</taxon>
        <taxon>Actinomycetota</taxon>
        <taxon>Actinomycetes</taxon>
        <taxon>Kitasatosporales</taxon>
        <taxon>Streptomycetaceae</taxon>
        <taxon>Streptomyces</taxon>
    </lineage>
</organism>
<dbReference type="InterPro" id="IPR032675">
    <property type="entry name" value="LRR_dom_sf"/>
</dbReference>
<comment type="caution">
    <text evidence="1">The sequence shown here is derived from an EMBL/GenBank/DDBJ whole genome shotgun (WGS) entry which is preliminary data.</text>
</comment>
<dbReference type="EMBL" id="JBHTCK010000006">
    <property type="protein sequence ID" value="MFC7353170.1"/>
    <property type="molecule type" value="Genomic_DNA"/>
</dbReference>